<organism evidence="2 3">
    <name type="scientific">Drosophila guanche</name>
    <name type="common">Fruit fly</name>
    <dbReference type="NCBI Taxonomy" id="7266"/>
    <lineage>
        <taxon>Eukaryota</taxon>
        <taxon>Metazoa</taxon>
        <taxon>Ecdysozoa</taxon>
        <taxon>Arthropoda</taxon>
        <taxon>Hexapoda</taxon>
        <taxon>Insecta</taxon>
        <taxon>Pterygota</taxon>
        <taxon>Neoptera</taxon>
        <taxon>Endopterygota</taxon>
        <taxon>Diptera</taxon>
        <taxon>Brachycera</taxon>
        <taxon>Muscomorpha</taxon>
        <taxon>Ephydroidea</taxon>
        <taxon>Drosophilidae</taxon>
        <taxon>Drosophila</taxon>
        <taxon>Sophophora</taxon>
    </lineage>
</organism>
<accession>A0A3B0JAL4</accession>
<gene>
    <name evidence="2" type="ORF">DGUA_6G012186</name>
</gene>
<dbReference type="AlphaFoldDB" id="A0A3B0JAL4"/>
<dbReference type="EMBL" id="OUUW01000004">
    <property type="protein sequence ID" value="SPP79354.1"/>
    <property type="molecule type" value="Genomic_DNA"/>
</dbReference>
<dbReference type="OrthoDB" id="10386360at2759"/>
<evidence type="ECO:0000313" key="3">
    <source>
        <dbReference type="Proteomes" id="UP000268350"/>
    </source>
</evidence>
<protein>
    <submittedName>
        <fullName evidence="2">Uncharacterized protein</fullName>
    </submittedName>
</protein>
<feature type="region of interest" description="Disordered" evidence="1">
    <location>
        <begin position="1"/>
        <end position="36"/>
    </location>
</feature>
<dbReference type="OMA" id="AYQRSHH"/>
<name>A0A3B0JAL4_DROGU</name>
<evidence type="ECO:0000313" key="2">
    <source>
        <dbReference type="EMBL" id="SPP79354.1"/>
    </source>
</evidence>
<proteinExistence type="predicted"/>
<evidence type="ECO:0000256" key="1">
    <source>
        <dbReference type="SAM" id="MobiDB-lite"/>
    </source>
</evidence>
<dbReference type="Proteomes" id="UP000268350">
    <property type="component" value="Unassembled WGS sequence"/>
</dbReference>
<sequence length="104" mass="11790">MDSRGEGSTDAPPQYAELSKYHVPSTSRTPVPTPEWQRIPTVDFDTFDGLSNLNKPLDYLSLQERHRTKLTNRKKVLAYQHSHHQRLAELWAAQQAAKCDTSGA</sequence>
<keyword evidence="3" id="KW-1185">Reference proteome</keyword>
<reference evidence="3" key="1">
    <citation type="submission" date="2018-01" db="EMBL/GenBank/DDBJ databases">
        <authorList>
            <person name="Alioto T."/>
            <person name="Alioto T."/>
        </authorList>
    </citation>
    <scope>NUCLEOTIDE SEQUENCE [LARGE SCALE GENOMIC DNA]</scope>
</reference>